<dbReference type="RefSeq" id="WP_277733803.1">
    <property type="nucleotide sequence ID" value="NZ_CP120733.1"/>
</dbReference>
<gene>
    <name evidence="4" type="ORF">P4S50_06280</name>
</gene>
<feature type="compositionally biased region" description="Basic and acidic residues" evidence="2">
    <location>
        <begin position="20"/>
        <end position="72"/>
    </location>
</feature>
<protein>
    <submittedName>
        <fullName evidence="4">Flagellar hook-length control protein FliK</fullName>
    </submittedName>
</protein>
<keyword evidence="1" id="KW-0175">Coiled coil</keyword>
<dbReference type="InterPro" id="IPR038610">
    <property type="entry name" value="FliK-like_C_sf"/>
</dbReference>
<feature type="region of interest" description="Disordered" evidence="2">
    <location>
        <begin position="20"/>
        <end position="87"/>
    </location>
</feature>
<dbReference type="EMBL" id="CP120733">
    <property type="protein sequence ID" value="WFD11679.1"/>
    <property type="molecule type" value="Genomic_DNA"/>
</dbReference>
<feature type="domain" description="Flagellar hook-length control protein-like C-terminal" evidence="3">
    <location>
        <begin position="329"/>
        <end position="403"/>
    </location>
</feature>
<keyword evidence="4" id="KW-0969">Cilium</keyword>
<keyword evidence="4" id="KW-0966">Cell projection</keyword>
<dbReference type="InterPro" id="IPR021136">
    <property type="entry name" value="Flagellar_hook_control-like_C"/>
</dbReference>
<keyword evidence="5" id="KW-1185">Reference proteome</keyword>
<name>A0ABY8EFE9_9FIRM</name>
<proteinExistence type="predicted"/>
<evidence type="ECO:0000313" key="4">
    <source>
        <dbReference type="EMBL" id="WFD11679.1"/>
    </source>
</evidence>
<keyword evidence="4" id="KW-0282">Flagellum</keyword>
<accession>A0ABY8EFE9</accession>
<dbReference type="Gene3D" id="3.30.750.140">
    <property type="match status" value="1"/>
</dbReference>
<sequence length="454" mass="52558">MNNLMPINLNVKKDYIQRSNKKDNISDKSDFRKKLDDHSKKNDSKDKDIKINKKNENRDTSKKIDKHNKEEVNAQSKHINKQDEKEFEENTNINQFKVVNIDKEIDKDTEVDETIKKEDLEGIMSILQSLNIEVNNKTEMENIQKNINQLIEKIDNGQINIEDFEKILMKLEDADFIPKEVKSEILNKLELMFEQKNINSKYIETDNTNVKKDTIVDENTKKDHSKIEEDMTKQENSQSKISNLNQINKDLNQNTSYNQNEDLDNINKNFLIKDRQDETEDGFNFQNLNIGKITSGIKASTGSSLNNKMSNIDSYNIIEQITKKSKLITNKNNSSIQMQLEPEHLGKLTLKVVLERGILSAKFMAENEEVKTVIEDNMEELKNSLSEQGITIQSLSVSVNSEGDLNKHKNILEAMAYNKKISKNIDTNESLLDEQQDEIENPYLFEDDNFNGLV</sequence>
<organism evidence="4 5">
    <name type="scientific">Tepidibacter hydrothermalis</name>
    <dbReference type="NCBI Taxonomy" id="3036126"/>
    <lineage>
        <taxon>Bacteria</taxon>
        <taxon>Bacillati</taxon>
        <taxon>Bacillota</taxon>
        <taxon>Clostridia</taxon>
        <taxon>Peptostreptococcales</taxon>
        <taxon>Peptostreptococcaceae</taxon>
        <taxon>Tepidibacter</taxon>
    </lineage>
</organism>
<dbReference type="CDD" id="cd17470">
    <property type="entry name" value="T3SS_Flik_C"/>
    <property type="match status" value="1"/>
</dbReference>
<reference evidence="4 5" key="1">
    <citation type="submission" date="2023-03" db="EMBL/GenBank/DDBJ databases">
        <title>Complete genome sequence of Tepidibacter sp. SWIR-1, isolated from a deep-sea hydrothermal vent.</title>
        <authorList>
            <person name="Li X."/>
        </authorList>
    </citation>
    <scope>NUCLEOTIDE SEQUENCE [LARGE SCALE GENOMIC DNA]</scope>
    <source>
        <strain evidence="4 5">SWIR-1</strain>
    </source>
</reference>
<evidence type="ECO:0000256" key="2">
    <source>
        <dbReference type="SAM" id="MobiDB-lite"/>
    </source>
</evidence>
<evidence type="ECO:0000256" key="1">
    <source>
        <dbReference type="SAM" id="Coils"/>
    </source>
</evidence>
<dbReference type="Proteomes" id="UP001222800">
    <property type="component" value="Chromosome"/>
</dbReference>
<feature type="coiled-coil region" evidence="1">
    <location>
        <begin position="133"/>
        <end position="174"/>
    </location>
</feature>
<evidence type="ECO:0000259" key="3">
    <source>
        <dbReference type="Pfam" id="PF02120"/>
    </source>
</evidence>
<dbReference type="Pfam" id="PF02120">
    <property type="entry name" value="Flg_hook"/>
    <property type="match status" value="1"/>
</dbReference>
<evidence type="ECO:0000313" key="5">
    <source>
        <dbReference type="Proteomes" id="UP001222800"/>
    </source>
</evidence>